<organism evidence="2 3">
    <name type="scientific">Allochromatium warmingii</name>
    <name type="common">Chromatium warmingii</name>
    <dbReference type="NCBI Taxonomy" id="61595"/>
    <lineage>
        <taxon>Bacteria</taxon>
        <taxon>Pseudomonadati</taxon>
        <taxon>Pseudomonadota</taxon>
        <taxon>Gammaproteobacteria</taxon>
        <taxon>Chromatiales</taxon>
        <taxon>Chromatiaceae</taxon>
        <taxon>Allochromatium</taxon>
    </lineage>
</organism>
<sequence length="155" mass="17194">MKRKMNLLLIIGLVGTPIAGTQFGIDYGRAIWGETQIWWTPQQLALPLEQTSNQFQILLDNEPLANHLTRNSLTALGAEGLAYFVTPEMVRVRLNNWPQVQAGMLHMAVYSALALGVSLTCLIVGALEFFRHAPAPRQRASELPTLRSSRRRSGG</sequence>
<dbReference type="RefSeq" id="WP_091332500.1">
    <property type="nucleotide sequence ID" value="NZ_FNOW01000008.1"/>
</dbReference>
<keyword evidence="1" id="KW-0812">Transmembrane</keyword>
<evidence type="ECO:0000313" key="2">
    <source>
        <dbReference type="EMBL" id="SDX63683.1"/>
    </source>
</evidence>
<dbReference type="Proteomes" id="UP000198672">
    <property type="component" value="Unassembled WGS sequence"/>
</dbReference>
<feature type="transmembrane region" description="Helical" evidence="1">
    <location>
        <begin position="107"/>
        <end position="130"/>
    </location>
</feature>
<keyword evidence="1" id="KW-1133">Transmembrane helix</keyword>
<reference evidence="3" key="1">
    <citation type="submission" date="2016-10" db="EMBL/GenBank/DDBJ databases">
        <authorList>
            <person name="Varghese N."/>
            <person name="Submissions S."/>
        </authorList>
    </citation>
    <scope>NUCLEOTIDE SEQUENCE [LARGE SCALE GENOMIC DNA]</scope>
    <source>
        <strain evidence="3">DSM 173</strain>
    </source>
</reference>
<evidence type="ECO:0000313" key="3">
    <source>
        <dbReference type="Proteomes" id="UP000198672"/>
    </source>
</evidence>
<name>A0A1H3DB64_ALLWA</name>
<dbReference type="OrthoDB" id="5767990at2"/>
<keyword evidence="3" id="KW-1185">Reference proteome</keyword>
<gene>
    <name evidence="2" type="ORF">SAMN05421644_10852</name>
</gene>
<protein>
    <submittedName>
        <fullName evidence="2">Uncharacterized protein</fullName>
    </submittedName>
</protein>
<accession>A0A1H3DB64</accession>
<dbReference type="EMBL" id="FNOW01000008">
    <property type="protein sequence ID" value="SDX63683.1"/>
    <property type="molecule type" value="Genomic_DNA"/>
</dbReference>
<evidence type="ECO:0000256" key="1">
    <source>
        <dbReference type="SAM" id="Phobius"/>
    </source>
</evidence>
<dbReference type="AlphaFoldDB" id="A0A1H3DB64"/>
<keyword evidence="1" id="KW-0472">Membrane</keyword>
<proteinExistence type="predicted"/>